<reference evidence="2" key="1">
    <citation type="submission" date="2020-02" db="EMBL/GenBank/DDBJ databases">
        <authorList>
            <person name="Meier V. D."/>
        </authorList>
    </citation>
    <scope>NUCLEOTIDE SEQUENCE</scope>
    <source>
        <strain evidence="2">AVDCRST_MAG05</strain>
    </source>
</reference>
<sequence length="72" mass="7991">APGSGRTFRRVADHSHGRPHGHVRGRAAEVHDRGDKDHRPERLPHVLRGRIGGGVLDLLLSVHRLRHLPALV</sequence>
<proteinExistence type="predicted"/>
<name>A0A6J4T5A5_9ACTN</name>
<feature type="compositionally biased region" description="Basic and acidic residues" evidence="1">
    <location>
        <begin position="26"/>
        <end position="41"/>
    </location>
</feature>
<gene>
    <name evidence="2" type="ORF">AVDCRST_MAG05-3222</name>
</gene>
<dbReference type="AlphaFoldDB" id="A0A6J4T5A5"/>
<dbReference type="EMBL" id="CADCVM010000364">
    <property type="protein sequence ID" value="CAA9514597.1"/>
    <property type="molecule type" value="Genomic_DNA"/>
</dbReference>
<evidence type="ECO:0000256" key="1">
    <source>
        <dbReference type="SAM" id="MobiDB-lite"/>
    </source>
</evidence>
<organism evidence="2">
    <name type="scientific">uncultured Rubrobacteraceae bacterium</name>
    <dbReference type="NCBI Taxonomy" id="349277"/>
    <lineage>
        <taxon>Bacteria</taxon>
        <taxon>Bacillati</taxon>
        <taxon>Actinomycetota</taxon>
        <taxon>Rubrobacteria</taxon>
        <taxon>Rubrobacterales</taxon>
        <taxon>Rubrobacteraceae</taxon>
        <taxon>environmental samples</taxon>
    </lineage>
</organism>
<protein>
    <submittedName>
        <fullName evidence="2">Uncharacterized protein</fullName>
    </submittedName>
</protein>
<accession>A0A6J4T5A5</accession>
<feature type="non-terminal residue" evidence="2">
    <location>
        <position position="1"/>
    </location>
</feature>
<evidence type="ECO:0000313" key="2">
    <source>
        <dbReference type="EMBL" id="CAA9514597.1"/>
    </source>
</evidence>
<feature type="region of interest" description="Disordered" evidence="1">
    <location>
        <begin position="1"/>
        <end position="41"/>
    </location>
</feature>
<feature type="non-terminal residue" evidence="2">
    <location>
        <position position="72"/>
    </location>
</feature>